<keyword evidence="1" id="KW-0732">Signal</keyword>
<dbReference type="PROSITE" id="PS51257">
    <property type="entry name" value="PROKAR_LIPOPROTEIN"/>
    <property type="match status" value="1"/>
</dbReference>
<feature type="signal peptide" evidence="1">
    <location>
        <begin position="1"/>
        <end position="25"/>
    </location>
</feature>
<dbReference type="EMBL" id="FZOW01000012">
    <property type="protein sequence ID" value="SNT27218.1"/>
    <property type="molecule type" value="Genomic_DNA"/>
</dbReference>
<dbReference type="Proteomes" id="UP000198327">
    <property type="component" value="Unassembled WGS sequence"/>
</dbReference>
<evidence type="ECO:0000313" key="3">
    <source>
        <dbReference type="Proteomes" id="UP000198327"/>
    </source>
</evidence>
<name>A0A239LBC8_9NOCA</name>
<gene>
    <name evidence="2" type="ORF">SAMN05421642_112149</name>
</gene>
<protein>
    <recommendedName>
        <fullName evidence="4">Lipoprotein</fullName>
    </recommendedName>
</protein>
<dbReference type="RefSeq" id="WP_245865934.1">
    <property type="nucleotide sequence ID" value="NZ_FZOW01000012.1"/>
</dbReference>
<evidence type="ECO:0000256" key="1">
    <source>
        <dbReference type="SAM" id="SignalP"/>
    </source>
</evidence>
<organism evidence="2 3">
    <name type="scientific">Rhodococcoides kyotonense</name>
    <dbReference type="NCBI Taxonomy" id="398843"/>
    <lineage>
        <taxon>Bacteria</taxon>
        <taxon>Bacillati</taxon>
        <taxon>Actinomycetota</taxon>
        <taxon>Actinomycetes</taxon>
        <taxon>Mycobacteriales</taxon>
        <taxon>Nocardiaceae</taxon>
        <taxon>Rhodococcoides</taxon>
    </lineage>
</organism>
<dbReference type="AlphaFoldDB" id="A0A239LBC8"/>
<accession>A0A239LBC8</accession>
<feature type="chain" id="PRO_5039364887" description="Lipoprotein" evidence="1">
    <location>
        <begin position="26"/>
        <end position="273"/>
    </location>
</feature>
<proteinExistence type="predicted"/>
<evidence type="ECO:0008006" key="4">
    <source>
        <dbReference type="Google" id="ProtNLM"/>
    </source>
</evidence>
<sequence length="273" mass="27579">MSGLRSIAFAGVGLSVAVLSLTACEGDGQQGIPTDPPKTPTVEQTVAPTTTVAPPPGPSVGDVPGNPQAASALRAFLVDLESGGIPAVAARCWTVPPTELPTQYADVAGILDAAAAPGVDGPSTVNWNGPAVTLSITRTDVVSGYACPRVSPAGTQPVFADVDANYTVTRYLGRFTGAPVSPADLEGDYPVVCAGDPTWDPQGTGAPTIPPLAVNPGLLTGSASYNPSSVYVAAVNGPYTTVYADVTDVSGFEQNRIFTLTADQTGYCIGDVA</sequence>
<evidence type="ECO:0000313" key="2">
    <source>
        <dbReference type="EMBL" id="SNT27218.1"/>
    </source>
</evidence>
<reference evidence="3" key="1">
    <citation type="submission" date="2017-06" db="EMBL/GenBank/DDBJ databases">
        <authorList>
            <person name="Varghese N."/>
            <person name="Submissions S."/>
        </authorList>
    </citation>
    <scope>NUCLEOTIDE SEQUENCE [LARGE SCALE GENOMIC DNA]</scope>
    <source>
        <strain evidence="3">JCM 23211</strain>
    </source>
</reference>
<keyword evidence="3" id="KW-1185">Reference proteome</keyword>